<accession>L7CD27</accession>
<dbReference type="EMBL" id="AMWG01000138">
    <property type="protein sequence ID" value="ELP30981.1"/>
    <property type="molecule type" value="Genomic_DNA"/>
</dbReference>
<dbReference type="Proteomes" id="UP000010959">
    <property type="component" value="Unassembled WGS sequence"/>
</dbReference>
<evidence type="ECO:0000313" key="1">
    <source>
        <dbReference type="EMBL" id="ELP30981.1"/>
    </source>
</evidence>
<sequence>MPKATAATEHTCSGARHRYPISCTAINGIESSITSSQHVSHRALNLQRWNRIASVQASPRTTEAKVGLR</sequence>
<dbReference type="PATRIC" id="fig|993516.3.peg.5437"/>
<proteinExistence type="predicted"/>
<gene>
    <name evidence="1" type="ORF">RBSWK_05092</name>
</gene>
<dbReference type="AlphaFoldDB" id="L7CD27"/>
<evidence type="ECO:0000313" key="2">
    <source>
        <dbReference type="Proteomes" id="UP000010959"/>
    </source>
</evidence>
<comment type="caution">
    <text evidence="1">The sequence shown here is derived from an EMBL/GenBank/DDBJ whole genome shotgun (WGS) entry which is preliminary data.</text>
</comment>
<reference evidence="1 2" key="1">
    <citation type="journal article" date="2013" name="Mar. Genomics">
        <title>Expression of sulfatases in Rhodopirellula baltica and the diversity of sulfatases in the genus Rhodopirellula.</title>
        <authorList>
            <person name="Wegner C.E."/>
            <person name="Richter-Heitmann T."/>
            <person name="Klindworth A."/>
            <person name="Klockow C."/>
            <person name="Richter M."/>
            <person name="Achstetter T."/>
            <person name="Glockner F.O."/>
            <person name="Harder J."/>
        </authorList>
    </citation>
    <scope>NUCLEOTIDE SEQUENCE [LARGE SCALE GENOMIC DNA]</scope>
    <source>
        <strain evidence="1 2">SWK14</strain>
    </source>
</reference>
<name>L7CD27_RHOBT</name>
<protein>
    <submittedName>
        <fullName evidence="1">Uncharacterized protein</fullName>
    </submittedName>
</protein>
<organism evidence="1 2">
    <name type="scientific">Rhodopirellula baltica SWK14</name>
    <dbReference type="NCBI Taxonomy" id="993516"/>
    <lineage>
        <taxon>Bacteria</taxon>
        <taxon>Pseudomonadati</taxon>
        <taxon>Planctomycetota</taxon>
        <taxon>Planctomycetia</taxon>
        <taxon>Pirellulales</taxon>
        <taxon>Pirellulaceae</taxon>
        <taxon>Rhodopirellula</taxon>
    </lineage>
</organism>